<sequence>MDKCASAITGQGPAGIGARRKARRETRDERVKEDEDGKSTVRKREDKTEKAKRPISTKSISKSAHGLFPVSHVCWTND</sequence>
<feature type="compositionally biased region" description="Basic and acidic residues" evidence="1">
    <location>
        <begin position="25"/>
        <end position="52"/>
    </location>
</feature>
<dbReference type="RefSeq" id="XP_016592410.1">
    <property type="nucleotide sequence ID" value="XM_016733501.1"/>
</dbReference>
<dbReference type="EMBL" id="AXCR01000001">
    <property type="protein sequence ID" value="KJR89734.1"/>
    <property type="molecule type" value="Genomic_DNA"/>
</dbReference>
<organism evidence="2 3">
    <name type="scientific">Sporothrix schenckii 1099-18</name>
    <dbReference type="NCBI Taxonomy" id="1397361"/>
    <lineage>
        <taxon>Eukaryota</taxon>
        <taxon>Fungi</taxon>
        <taxon>Dikarya</taxon>
        <taxon>Ascomycota</taxon>
        <taxon>Pezizomycotina</taxon>
        <taxon>Sordariomycetes</taxon>
        <taxon>Sordariomycetidae</taxon>
        <taxon>Ophiostomatales</taxon>
        <taxon>Ophiostomataceae</taxon>
        <taxon>Sporothrix</taxon>
    </lineage>
</organism>
<gene>
    <name evidence="2" type="ORF">SPSK_06808</name>
</gene>
<protein>
    <submittedName>
        <fullName evidence="2">Uncharacterized protein</fullName>
    </submittedName>
</protein>
<accession>A0A0F2MKZ6</accession>
<dbReference type="AlphaFoldDB" id="A0A0F2MKZ6"/>
<evidence type="ECO:0000256" key="1">
    <source>
        <dbReference type="SAM" id="MobiDB-lite"/>
    </source>
</evidence>
<reference evidence="2 3" key="1">
    <citation type="journal article" date="2014" name="BMC Genomics">
        <title>Comparative genomics of the major fungal agents of human and animal Sporotrichosis: Sporothrix schenckii and Sporothrix brasiliensis.</title>
        <authorList>
            <person name="Teixeira M.M."/>
            <person name="de Almeida L.G."/>
            <person name="Kubitschek-Barreira P."/>
            <person name="Alves F.L."/>
            <person name="Kioshima E.S."/>
            <person name="Abadio A.K."/>
            <person name="Fernandes L."/>
            <person name="Derengowski L.S."/>
            <person name="Ferreira K.S."/>
            <person name="Souza R.C."/>
            <person name="Ruiz J.C."/>
            <person name="de Andrade N.C."/>
            <person name="Paes H.C."/>
            <person name="Nicola A.M."/>
            <person name="Albuquerque P."/>
            <person name="Gerber A.L."/>
            <person name="Martins V.P."/>
            <person name="Peconick L.D."/>
            <person name="Neto A.V."/>
            <person name="Chaucanez C.B."/>
            <person name="Silva P.A."/>
            <person name="Cunha O.L."/>
            <person name="de Oliveira F.F."/>
            <person name="dos Santos T.C."/>
            <person name="Barros A.L."/>
            <person name="Soares M.A."/>
            <person name="de Oliveira L.M."/>
            <person name="Marini M.M."/>
            <person name="Villalobos-Duno H."/>
            <person name="Cunha M.M."/>
            <person name="de Hoog S."/>
            <person name="da Silveira J.F."/>
            <person name="Henrissat B."/>
            <person name="Nino-Vega G.A."/>
            <person name="Cisalpino P.S."/>
            <person name="Mora-Montes H.M."/>
            <person name="Almeida S.R."/>
            <person name="Stajich J.E."/>
            <person name="Lopes-Bezerra L.M."/>
            <person name="Vasconcelos A.T."/>
            <person name="Felipe M.S."/>
        </authorList>
    </citation>
    <scope>NUCLEOTIDE SEQUENCE [LARGE SCALE GENOMIC DNA]</scope>
    <source>
        <strain evidence="2 3">1099-18</strain>
    </source>
</reference>
<dbReference type="Proteomes" id="UP000033710">
    <property type="component" value="Unassembled WGS sequence"/>
</dbReference>
<name>A0A0F2MKZ6_SPOSC</name>
<evidence type="ECO:0000313" key="3">
    <source>
        <dbReference type="Proteomes" id="UP000033710"/>
    </source>
</evidence>
<dbReference type="GeneID" id="27668778"/>
<reference evidence="2 3" key="2">
    <citation type="journal article" date="2015" name="Eukaryot. Cell">
        <title>Asexual propagation of a virulent clone complex in a human and feline outbreak of sporotrichosis.</title>
        <authorList>
            <person name="Teixeira Mde M."/>
            <person name="Rodrigues A.M."/>
            <person name="Tsui C.K."/>
            <person name="de Almeida L.G."/>
            <person name="Van Diepeningen A.D."/>
            <person name="van den Ende B.G."/>
            <person name="Fernandes G.F."/>
            <person name="Kano R."/>
            <person name="Hamelin R.C."/>
            <person name="Lopes-Bezerra L.M."/>
            <person name="Vasconcelos A.T."/>
            <person name="de Hoog S."/>
            <person name="de Camargo Z.P."/>
            <person name="Felipe M.S."/>
        </authorList>
    </citation>
    <scope>NUCLEOTIDE SEQUENCE [LARGE SCALE GENOMIC DNA]</scope>
    <source>
        <strain evidence="2 3">1099-18</strain>
    </source>
</reference>
<feature type="region of interest" description="Disordered" evidence="1">
    <location>
        <begin position="1"/>
        <end position="67"/>
    </location>
</feature>
<comment type="caution">
    <text evidence="2">The sequence shown here is derived from an EMBL/GenBank/DDBJ whole genome shotgun (WGS) entry which is preliminary data.</text>
</comment>
<dbReference type="KEGG" id="ssck:SPSK_06808"/>
<dbReference type="VEuPathDB" id="FungiDB:SPSK_06808"/>
<evidence type="ECO:0000313" key="2">
    <source>
        <dbReference type="EMBL" id="KJR89734.1"/>
    </source>
</evidence>
<proteinExistence type="predicted"/>